<feature type="compositionally biased region" description="Basic and acidic residues" evidence="11">
    <location>
        <begin position="91"/>
        <end position="107"/>
    </location>
</feature>
<feature type="compositionally biased region" description="Low complexity" evidence="11">
    <location>
        <begin position="882"/>
        <end position="902"/>
    </location>
</feature>
<dbReference type="Proteomes" id="UP001140091">
    <property type="component" value="Unassembled WGS sequence"/>
</dbReference>
<dbReference type="PANTHER" id="PTHR46980">
    <property type="entry name" value="TRICALBIN-1-RELATED"/>
    <property type="match status" value="1"/>
</dbReference>
<name>A0A9W8J274_9AGAR</name>
<dbReference type="SMART" id="SM00239">
    <property type="entry name" value="C2"/>
    <property type="match status" value="5"/>
</dbReference>
<reference evidence="15" key="1">
    <citation type="submission" date="2022-06" db="EMBL/GenBank/DDBJ databases">
        <title>Genome Sequence of Candolleomyces eurysporus.</title>
        <authorList>
            <person name="Buettner E."/>
        </authorList>
    </citation>
    <scope>NUCLEOTIDE SEQUENCE</scope>
    <source>
        <strain evidence="15">VTCC 930004</strain>
    </source>
</reference>
<feature type="region of interest" description="Disordered" evidence="11">
    <location>
        <begin position="91"/>
        <end position="120"/>
    </location>
</feature>
<feature type="region of interest" description="Disordered" evidence="11">
    <location>
        <begin position="1295"/>
        <end position="1323"/>
    </location>
</feature>
<dbReference type="GO" id="GO:0008289">
    <property type="term" value="F:lipid binding"/>
    <property type="evidence" value="ECO:0007669"/>
    <property type="project" value="UniProtKB-KW"/>
</dbReference>
<evidence type="ECO:0000256" key="2">
    <source>
        <dbReference type="ARBA" id="ARBA00022448"/>
    </source>
</evidence>
<feature type="domain" description="C2" evidence="13">
    <location>
        <begin position="430"/>
        <end position="553"/>
    </location>
</feature>
<comment type="subcellular location">
    <subcellularLocation>
        <location evidence="1">Endoplasmic reticulum membrane</location>
    </subcellularLocation>
</comment>
<evidence type="ECO:0000313" key="16">
    <source>
        <dbReference type="Proteomes" id="UP001140091"/>
    </source>
</evidence>
<dbReference type="CDD" id="cd04044">
    <property type="entry name" value="C2A_Tricalbin-like"/>
    <property type="match status" value="1"/>
</dbReference>
<feature type="domain" description="SMP-LTD" evidence="14">
    <location>
        <begin position="234"/>
        <end position="439"/>
    </location>
</feature>
<keyword evidence="8" id="KW-0445">Lipid transport</keyword>
<proteinExistence type="predicted"/>
<dbReference type="InterPro" id="IPR035892">
    <property type="entry name" value="C2_domain_sf"/>
</dbReference>
<feature type="transmembrane region" description="Helical" evidence="12">
    <location>
        <begin position="169"/>
        <end position="186"/>
    </location>
</feature>
<evidence type="ECO:0000256" key="3">
    <source>
        <dbReference type="ARBA" id="ARBA00022553"/>
    </source>
</evidence>
<dbReference type="InterPro" id="IPR037765">
    <property type="entry name" value="C2B_Tricalbin"/>
</dbReference>
<accession>A0A9W8J274</accession>
<evidence type="ECO:0000256" key="4">
    <source>
        <dbReference type="ARBA" id="ARBA00022692"/>
    </source>
</evidence>
<keyword evidence="3" id="KW-0597">Phosphoprotein</keyword>
<keyword evidence="4 12" id="KW-0812">Transmembrane</keyword>
<keyword evidence="9" id="KW-0446">Lipid-binding</keyword>
<dbReference type="SUPFAM" id="SSF49562">
    <property type="entry name" value="C2 domain (Calcium/lipid-binding domain, CaLB)"/>
    <property type="match status" value="5"/>
</dbReference>
<feature type="compositionally biased region" description="Polar residues" evidence="11">
    <location>
        <begin position="1470"/>
        <end position="1480"/>
    </location>
</feature>
<evidence type="ECO:0000256" key="7">
    <source>
        <dbReference type="ARBA" id="ARBA00022989"/>
    </source>
</evidence>
<feature type="domain" description="C2" evidence="13">
    <location>
        <begin position="562"/>
        <end position="694"/>
    </location>
</feature>
<dbReference type="InterPro" id="IPR037762">
    <property type="entry name" value="C2C_Tricalbin"/>
</dbReference>
<dbReference type="Pfam" id="PF00168">
    <property type="entry name" value="C2"/>
    <property type="match status" value="5"/>
</dbReference>
<dbReference type="PIRSF" id="PIRSF037232">
    <property type="entry name" value="Tricalbin"/>
    <property type="match status" value="1"/>
</dbReference>
<dbReference type="CDD" id="cd04045">
    <property type="entry name" value="C2C_Tricalbin-like"/>
    <property type="match status" value="1"/>
</dbReference>
<feature type="domain" description="C2" evidence="13">
    <location>
        <begin position="700"/>
        <end position="832"/>
    </location>
</feature>
<dbReference type="CDD" id="cd04040">
    <property type="entry name" value="C2D_Tricalbin-like"/>
    <property type="match status" value="1"/>
</dbReference>
<dbReference type="InterPro" id="IPR052455">
    <property type="entry name" value="Tricalbin_domain"/>
</dbReference>
<evidence type="ECO:0000259" key="14">
    <source>
        <dbReference type="PROSITE" id="PS51847"/>
    </source>
</evidence>
<gene>
    <name evidence="15" type="ORF">H1R20_g9924</name>
</gene>
<keyword evidence="16" id="KW-1185">Reference proteome</keyword>
<dbReference type="PROSITE" id="PS50004">
    <property type="entry name" value="C2"/>
    <property type="match status" value="5"/>
</dbReference>
<dbReference type="GO" id="GO:0071944">
    <property type="term" value="C:cell periphery"/>
    <property type="evidence" value="ECO:0007669"/>
    <property type="project" value="UniProtKB-ARBA"/>
</dbReference>
<evidence type="ECO:0000256" key="9">
    <source>
        <dbReference type="ARBA" id="ARBA00023121"/>
    </source>
</evidence>
<dbReference type="Pfam" id="PF25669">
    <property type="entry name" value="SMP_MUG190-like"/>
    <property type="match status" value="1"/>
</dbReference>
<evidence type="ECO:0000256" key="10">
    <source>
        <dbReference type="ARBA" id="ARBA00023136"/>
    </source>
</evidence>
<feature type="region of interest" description="Disordered" evidence="11">
    <location>
        <begin position="881"/>
        <end position="976"/>
    </location>
</feature>
<evidence type="ECO:0000259" key="13">
    <source>
        <dbReference type="PROSITE" id="PS50004"/>
    </source>
</evidence>
<evidence type="ECO:0000256" key="8">
    <source>
        <dbReference type="ARBA" id="ARBA00023055"/>
    </source>
</evidence>
<evidence type="ECO:0000256" key="11">
    <source>
        <dbReference type="SAM" id="MobiDB-lite"/>
    </source>
</evidence>
<feature type="region of interest" description="Disordered" evidence="11">
    <location>
        <begin position="1470"/>
        <end position="1509"/>
    </location>
</feature>
<protein>
    <recommendedName>
        <fullName evidence="17">Tricalbin</fullName>
    </recommendedName>
</protein>
<dbReference type="GO" id="GO:0006869">
    <property type="term" value="P:lipid transport"/>
    <property type="evidence" value="ECO:0007669"/>
    <property type="project" value="UniProtKB-KW"/>
</dbReference>
<dbReference type="EMBL" id="JANBPK010001037">
    <property type="protein sequence ID" value="KAJ2927151.1"/>
    <property type="molecule type" value="Genomic_DNA"/>
</dbReference>
<keyword evidence="5" id="KW-0677">Repeat</keyword>
<feature type="domain" description="C2" evidence="13">
    <location>
        <begin position="1107"/>
        <end position="1225"/>
    </location>
</feature>
<dbReference type="CDD" id="cd21678">
    <property type="entry name" value="SMP_TCB"/>
    <property type="match status" value="1"/>
</dbReference>
<dbReference type="CDD" id="cd04052">
    <property type="entry name" value="C2B_Tricalbin-like"/>
    <property type="match status" value="1"/>
</dbReference>
<keyword evidence="6" id="KW-0256">Endoplasmic reticulum</keyword>
<keyword evidence="7 12" id="KW-1133">Transmembrane helix</keyword>
<dbReference type="CDD" id="cd00030">
    <property type="entry name" value="C2"/>
    <property type="match status" value="1"/>
</dbReference>
<dbReference type="InterPro" id="IPR017147">
    <property type="entry name" value="Tricalbin"/>
</dbReference>
<dbReference type="InterPro" id="IPR056910">
    <property type="entry name" value="TCB1-3_C2"/>
</dbReference>
<evidence type="ECO:0008006" key="17">
    <source>
        <dbReference type="Google" id="ProtNLM"/>
    </source>
</evidence>
<feature type="transmembrane region" description="Helical" evidence="12">
    <location>
        <begin position="192"/>
        <end position="209"/>
    </location>
</feature>
<evidence type="ECO:0000256" key="1">
    <source>
        <dbReference type="ARBA" id="ARBA00004586"/>
    </source>
</evidence>
<evidence type="ECO:0000256" key="12">
    <source>
        <dbReference type="SAM" id="Phobius"/>
    </source>
</evidence>
<dbReference type="PANTHER" id="PTHR46980:SF2">
    <property type="entry name" value="TRICALBIN-1-RELATED"/>
    <property type="match status" value="1"/>
</dbReference>
<dbReference type="OrthoDB" id="1029639at2759"/>
<keyword evidence="2" id="KW-0813">Transport</keyword>
<comment type="caution">
    <text evidence="15">The sequence shown here is derived from an EMBL/GenBank/DDBJ whole genome shotgun (WGS) entry which is preliminary data.</text>
</comment>
<dbReference type="PROSITE" id="PS51847">
    <property type="entry name" value="SMP"/>
    <property type="match status" value="1"/>
</dbReference>
<evidence type="ECO:0000256" key="5">
    <source>
        <dbReference type="ARBA" id="ARBA00022737"/>
    </source>
</evidence>
<dbReference type="GO" id="GO:0061817">
    <property type="term" value="P:endoplasmic reticulum-plasma membrane tethering"/>
    <property type="evidence" value="ECO:0007669"/>
    <property type="project" value="InterPro"/>
</dbReference>
<keyword evidence="10 12" id="KW-0472">Membrane</keyword>
<feature type="region of interest" description="Disordered" evidence="11">
    <location>
        <begin position="25"/>
        <end position="77"/>
    </location>
</feature>
<dbReference type="GO" id="GO:0005789">
    <property type="term" value="C:endoplasmic reticulum membrane"/>
    <property type="evidence" value="ECO:0007669"/>
    <property type="project" value="UniProtKB-SubCell"/>
</dbReference>
<feature type="non-terminal residue" evidence="15">
    <location>
        <position position="1509"/>
    </location>
</feature>
<evidence type="ECO:0000313" key="15">
    <source>
        <dbReference type="EMBL" id="KAJ2927151.1"/>
    </source>
</evidence>
<dbReference type="InterPro" id="IPR037756">
    <property type="entry name" value="C2D_Tricalbin"/>
</dbReference>
<dbReference type="InterPro" id="IPR000008">
    <property type="entry name" value="C2_dom"/>
</dbReference>
<organism evidence="15 16">
    <name type="scientific">Candolleomyces eurysporus</name>
    <dbReference type="NCBI Taxonomy" id="2828524"/>
    <lineage>
        <taxon>Eukaryota</taxon>
        <taxon>Fungi</taxon>
        <taxon>Dikarya</taxon>
        <taxon>Basidiomycota</taxon>
        <taxon>Agaricomycotina</taxon>
        <taxon>Agaricomycetes</taxon>
        <taxon>Agaricomycetidae</taxon>
        <taxon>Agaricales</taxon>
        <taxon>Agaricineae</taxon>
        <taxon>Psathyrellaceae</taxon>
        <taxon>Candolleomyces</taxon>
    </lineage>
</organism>
<feature type="domain" description="C2" evidence="13">
    <location>
        <begin position="1330"/>
        <end position="1448"/>
    </location>
</feature>
<dbReference type="Pfam" id="PF24920">
    <property type="entry name" value="C2_TCB1"/>
    <property type="match status" value="1"/>
</dbReference>
<dbReference type="InterPro" id="IPR031468">
    <property type="entry name" value="SMP_LBD"/>
</dbReference>
<dbReference type="Gene3D" id="2.60.40.150">
    <property type="entry name" value="C2 domain"/>
    <property type="match status" value="5"/>
</dbReference>
<sequence>MATLPASDAAHAMAHDILKQDAAKGGVPVHSFDPDATPAQKAAQAGRAKDKLESTIQEKAPPPTEREVDVHSGPANGNVIPTITIQDHDGEKEAVAKDTPQDAKEVVEPTPSETDSIPGSMPAAPYTIPDWYVIGWREHAGVDKPALEGEEKDKYILDQFLTEQFYGAWYHNAAVIIGAVFASHFLTRFGFGWGWLLIILAFCNSYYSSSMARFRRNARDDIQRELVKVRLGSEHESAEWINQFLQRFWIIYEPILSKAIVASVDQVLSIYTPAFLDSLRLGDFTLGSKAPRIDKVRTFTNTDDETVMMDWAFSFTPKDTSDMLGRQIEGQANPKIILYIRVGKGLANVSMPILVEDITFSGIMRVRLKLVTNFPHIQTVDLSFLEPPTIDYVLKPIGGETFGFDIASIPGLSSFIRDTTHAVLRPMMYDPNVFTLNLEQLLSGKPLDAAIGVLKVTVHSARGVKGVKIGGGTPDPFVALSLNERAEIARTRWKSNTYNPTWVETKYILINNLHERLILNLYDYNEHRSHTKLSSASFELAKLEEDSVQEGIVSDLLKEGKERGQLRYDLEYFPAIEPEQGKDMPDSSVGIVRLVIHQAKDLDNTKSMSGELNPMAKVYLSTDRKPSYTTRKYKHTNNPVWEEPYEFLCSNKESEVITVKVIDDRDFLKDPVVGYMSIRLADLLQEKAAGKDWFPLSACKKGRIRVSAEWKPVAMAGSLEGADHYTPPIGVVRLWLKRAEDVKNVEAALGGKSDPYVRVQVRNVTKGRTEVINNNLNPVWDQIIYIPVHSARESLMLECMDYQHLTRDRSLGSTELHVSDLVTETNDPRFPYESSGASDNIEPLRLDKGSTKGNLHYQAVFIPAMKLKNIKFDHTIDPLKPAAGSQGSDSDGGSISDGASIASDEHFTPVELTVKPGQKTKPPPIKTTPANGTVSEDGVKAVDFAEQGEEGQEVEVPAQASNPATPITASTTNGGPPVSEGIEMATEELLAQQSGIIVFNVISGHLAKKGRIEVLLDDGYWPCFSTLKSRSTTAQWDYVGEGFLKEMDFGQVWLRLDQAEDDDKDDIAAEWVGDAKEFLNWTLEGPHEFTLNNKDGEGTTTVKVESRFIPVPVTLEPRESVSNQGVVRVELLDAHDLRAADRSGKSDPYAVFTLNGSKVYKSETKKKTLVPEWNETFEATVPSRVAANFEVEIFDWNQIEQAKSLGVGTINLADLEPFEVSEQNVALSTSKHGPKGHVRVRIVFQPAIIAKTRKNTSTLTTTGRALTQIGGLPVNAGKGVYHGVTGVFKRGNKNKGEGLSALPEPTLPAVPSVPTGQASKPVGAPNEELAPGIAPFPSEENGVLPVASSNEPGTLRVTVLDAKDLASADWKPYATLRLGDREFKTKHTGKTSTPEWNEAFKFAASAHTPKLFIWMHDHKTLGKDKEIGEAEIDLWRHIQPSGGVSSAEVLAQLRPAGSIRLRLEFDPATNPISSRASVSSGEPGLGRTMSNLTPSRFSIHRKRTSAEDE</sequence>
<feature type="compositionally biased region" description="Polar residues" evidence="11">
    <location>
        <begin position="959"/>
        <end position="974"/>
    </location>
</feature>
<evidence type="ECO:0000256" key="6">
    <source>
        <dbReference type="ARBA" id="ARBA00022824"/>
    </source>
</evidence>
<dbReference type="InterPro" id="IPR037761">
    <property type="entry name" value="C2A_Tricalbin"/>
</dbReference>